<feature type="compositionally biased region" description="Polar residues" evidence="1">
    <location>
        <begin position="48"/>
        <end position="84"/>
    </location>
</feature>
<feature type="compositionally biased region" description="Basic and acidic residues" evidence="1">
    <location>
        <begin position="447"/>
        <end position="457"/>
    </location>
</feature>
<feature type="compositionally biased region" description="Polar residues" evidence="1">
    <location>
        <begin position="460"/>
        <end position="477"/>
    </location>
</feature>
<feature type="compositionally biased region" description="Basic and acidic residues" evidence="1">
    <location>
        <begin position="409"/>
        <end position="424"/>
    </location>
</feature>
<dbReference type="Proteomes" id="UP001365542">
    <property type="component" value="Unassembled WGS sequence"/>
</dbReference>
<feature type="compositionally biased region" description="Low complexity" evidence="1">
    <location>
        <begin position="271"/>
        <end position="280"/>
    </location>
</feature>
<keyword evidence="3" id="KW-1185">Reference proteome</keyword>
<dbReference type="AlphaFoldDB" id="A0AAV9XRV3"/>
<feature type="region of interest" description="Disordered" evidence="1">
    <location>
        <begin position="1"/>
        <end position="111"/>
    </location>
</feature>
<evidence type="ECO:0000313" key="2">
    <source>
        <dbReference type="EMBL" id="KAK6542493.1"/>
    </source>
</evidence>
<protein>
    <submittedName>
        <fullName evidence="2">Uncharacterized protein</fullName>
    </submittedName>
</protein>
<feature type="compositionally biased region" description="Low complexity" evidence="1">
    <location>
        <begin position="98"/>
        <end position="109"/>
    </location>
</feature>
<feature type="region of interest" description="Disordered" evidence="1">
    <location>
        <begin position="168"/>
        <end position="296"/>
    </location>
</feature>
<comment type="caution">
    <text evidence="2">The sequence shown here is derived from an EMBL/GenBank/DDBJ whole genome shotgun (WGS) entry which is preliminary data.</text>
</comment>
<sequence>MMETSPLLPPLIHHHPHQFPSSDLRTSPLPTTSRFTPISIAPKPLSPPTSIYSNSPIRGSTSPNTDGGSNKATNTSTSSFQITKTPFYAPKPNLNIHTTPPSSSTSPSSYERENWTESAKYDLLWSIVLASGTTLSTIPWDKLQIPQGHTQQSAAIILQDIALGKHHITHPTFTPSNREKNSTEKPNSRKSETSGRKSGKEPASKKRKLEQYSPELKPSSVPATLPTVTFAPENRLASSTSTSPELQTTKVTASPSPHLEESEDKENPAKSSTSSTSSSRRQQRRHRSESPIELDLTNPRITQFLKREGYMNADGTPAKRKRGRPTKDPFGLSVTLKKQLIKLDPNAPPMKKRGRPRKRFLGVDVDLDVESASGETGDEDDKTPIRGGKREECISPGLRMAIEKIGEEMDREIEGMLEEGRRDDESDEEGYEGSITEVWDADDSEEDGSKHDTEGKRVKSSGQEGYTPSKKSGSPNQMAIDAVVAKM</sequence>
<name>A0AAV9XRV3_9PEZI</name>
<dbReference type="EMBL" id="JAVHJO010000002">
    <property type="protein sequence ID" value="KAK6542493.1"/>
    <property type="molecule type" value="Genomic_DNA"/>
</dbReference>
<feature type="region of interest" description="Disordered" evidence="1">
    <location>
        <begin position="343"/>
        <end position="390"/>
    </location>
</feature>
<feature type="compositionally biased region" description="Polar residues" evidence="1">
    <location>
        <begin position="19"/>
        <end position="36"/>
    </location>
</feature>
<feature type="compositionally biased region" description="Basic and acidic residues" evidence="1">
    <location>
        <begin position="177"/>
        <end position="204"/>
    </location>
</feature>
<reference evidence="2 3" key="1">
    <citation type="submission" date="2019-10" db="EMBL/GenBank/DDBJ databases">
        <authorList>
            <person name="Palmer J.M."/>
        </authorList>
    </citation>
    <scope>NUCLEOTIDE SEQUENCE [LARGE SCALE GENOMIC DNA]</scope>
    <source>
        <strain evidence="2 3">TWF694</strain>
    </source>
</reference>
<accession>A0AAV9XRV3</accession>
<feature type="region of interest" description="Disordered" evidence="1">
    <location>
        <begin position="409"/>
        <end position="487"/>
    </location>
</feature>
<organism evidence="2 3">
    <name type="scientific">Orbilia ellipsospora</name>
    <dbReference type="NCBI Taxonomy" id="2528407"/>
    <lineage>
        <taxon>Eukaryota</taxon>
        <taxon>Fungi</taxon>
        <taxon>Dikarya</taxon>
        <taxon>Ascomycota</taxon>
        <taxon>Pezizomycotina</taxon>
        <taxon>Orbiliomycetes</taxon>
        <taxon>Orbiliales</taxon>
        <taxon>Orbiliaceae</taxon>
        <taxon>Orbilia</taxon>
    </lineage>
</organism>
<evidence type="ECO:0000256" key="1">
    <source>
        <dbReference type="SAM" id="MobiDB-lite"/>
    </source>
</evidence>
<gene>
    <name evidence="2" type="ORF">TWF694_006445</name>
</gene>
<evidence type="ECO:0000313" key="3">
    <source>
        <dbReference type="Proteomes" id="UP001365542"/>
    </source>
</evidence>
<feature type="compositionally biased region" description="Basic residues" evidence="1">
    <location>
        <begin position="350"/>
        <end position="360"/>
    </location>
</feature>
<feature type="compositionally biased region" description="Polar residues" evidence="1">
    <location>
        <begin position="236"/>
        <end position="255"/>
    </location>
</feature>
<proteinExistence type="predicted"/>